<dbReference type="EMBL" id="FUWR01000001">
    <property type="protein sequence ID" value="SJZ41610.1"/>
    <property type="molecule type" value="Genomic_DNA"/>
</dbReference>
<organism evidence="14 15">
    <name type="scientific">Trichlorobacter thiogenes</name>
    <dbReference type="NCBI Taxonomy" id="115783"/>
    <lineage>
        <taxon>Bacteria</taxon>
        <taxon>Pseudomonadati</taxon>
        <taxon>Thermodesulfobacteriota</taxon>
        <taxon>Desulfuromonadia</taxon>
        <taxon>Geobacterales</taxon>
        <taxon>Geobacteraceae</taxon>
        <taxon>Trichlorobacter</taxon>
    </lineage>
</organism>
<evidence type="ECO:0000256" key="5">
    <source>
        <dbReference type="ARBA" id="ARBA00022842"/>
    </source>
</evidence>
<dbReference type="Gene3D" id="3.20.20.70">
    <property type="entry name" value="Aldolase class I"/>
    <property type="match status" value="1"/>
</dbReference>
<feature type="binding site" evidence="10">
    <location>
        <begin position="41"/>
        <end position="45"/>
    </location>
    <ligand>
        <name>4-amino-2-methyl-5-(diphosphooxymethyl)pyrimidine</name>
        <dbReference type="ChEBI" id="CHEBI:57841"/>
    </ligand>
</feature>
<dbReference type="EC" id="2.5.1.3" evidence="10"/>
<evidence type="ECO:0000256" key="10">
    <source>
        <dbReference type="HAMAP-Rule" id="MF_00097"/>
    </source>
</evidence>
<comment type="similarity">
    <text evidence="10 11">Belongs to the thiamine-phosphate synthase family.</text>
</comment>
<dbReference type="InterPro" id="IPR036206">
    <property type="entry name" value="ThiamineP_synth_sf"/>
</dbReference>
<comment type="catalytic activity">
    <reaction evidence="8 10 11">
        <text>2-(2-carboxy-4-methylthiazol-5-yl)ethyl phosphate + 4-amino-2-methyl-5-(diphosphooxymethyl)pyrimidine + 2 H(+) = thiamine phosphate + CO2 + diphosphate</text>
        <dbReference type="Rhea" id="RHEA:47848"/>
        <dbReference type="ChEBI" id="CHEBI:15378"/>
        <dbReference type="ChEBI" id="CHEBI:16526"/>
        <dbReference type="ChEBI" id="CHEBI:33019"/>
        <dbReference type="ChEBI" id="CHEBI:37575"/>
        <dbReference type="ChEBI" id="CHEBI:57841"/>
        <dbReference type="ChEBI" id="CHEBI:62890"/>
        <dbReference type="EC" id="2.5.1.3"/>
    </reaction>
</comment>
<evidence type="ECO:0000256" key="7">
    <source>
        <dbReference type="ARBA" id="ARBA00047334"/>
    </source>
</evidence>
<dbReference type="InterPro" id="IPR034291">
    <property type="entry name" value="TMP_synthase"/>
</dbReference>
<feature type="binding site" evidence="10">
    <location>
        <begin position="138"/>
        <end position="140"/>
    </location>
    <ligand>
        <name>2-[(2R,5Z)-2-carboxy-4-methylthiazol-5(2H)-ylidene]ethyl phosphate</name>
        <dbReference type="ChEBI" id="CHEBI:62899"/>
    </ligand>
</feature>
<dbReference type="AlphaFoldDB" id="A0A1T4KGR2"/>
<dbReference type="SUPFAM" id="SSF51391">
    <property type="entry name" value="Thiamin phosphate synthase"/>
    <property type="match status" value="1"/>
</dbReference>
<dbReference type="GO" id="GO:0005737">
    <property type="term" value="C:cytoplasm"/>
    <property type="evidence" value="ECO:0007669"/>
    <property type="project" value="TreeGrafter"/>
</dbReference>
<name>A0A1T4KGR2_9BACT</name>
<evidence type="ECO:0000313" key="15">
    <source>
        <dbReference type="Proteomes" id="UP000190102"/>
    </source>
</evidence>
<keyword evidence="15" id="KW-1185">Reference proteome</keyword>
<evidence type="ECO:0000259" key="13">
    <source>
        <dbReference type="Pfam" id="PF02581"/>
    </source>
</evidence>
<protein>
    <recommendedName>
        <fullName evidence="10">Thiamine-phosphate synthase</fullName>
        <shortName evidence="10">TP synthase</shortName>
        <shortName evidence="10">TPS</shortName>
        <ecNumber evidence="10">2.5.1.3</ecNumber>
    </recommendedName>
    <alternativeName>
        <fullName evidence="10">Thiamine-phosphate pyrophosphorylase</fullName>
        <shortName evidence="10">TMP pyrophosphorylase</shortName>
        <shortName evidence="10">TMP-PPase</shortName>
    </alternativeName>
</protein>
<dbReference type="GO" id="GO:0009228">
    <property type="term" value="P:thiamine biosynthetic process"/>
    <property type="evidence" value="ECO:0007669"/>
    <property type="project" value="UniProtKB-KW"/>
</dbReference>
<dbReference type="OrthoDB" id="9810880at2"/>
<evidence type="ECO:0000256" key="12">
    <source>
        <dbReference type="RuleBase" id="RU004253"/>
    </source>
</evidence>
<feature type="binding site" evidence="10">
    <location>
        <position position="74"/>
    </location>
    <ligand>
        <name>Mg(2+)</name>
        <dbReference type="ChEBI" id="CHEBI:18420"/>
    </ligand>
</feature>
<dbReference type="PANTHER" id="PTHR20857">
    <property type="entry name" value="THIAMINE-PHOSPHATE PYROPHOSPHORYLASE"/>
    <property type="match status" value="1"/>
</dbReference>
<dbReference type="NCBIfam" id="TIGR00693">
    <property type="entry name" value="thiE"/>
    <property type="match status" value="1"/>
</dbReference>
<dbReference type="PANTHER" id="PTHR20857:SF23">
    <property type="entry name" value="THIAMINE BIOSYNTHETIC BIFUNCTIONAL ENZYME"/>
    <property type="match status" value="1"/>
</dbReference>
<comment type="cofactor">
    <cofactor evidence="10">
        <name>Mg(2+)</name>
        <dbReference type="ChEBI" id="CHEBI:18420"/>
    </cofactor>
    <text evidence="10">Binds 1 Mg(2+) ion per subunit.</text>
</comment>
<gene>
    <name evidence="10" type="primary">thiE</name>
    <name evidence="14" type="ORF">SAMN02745119_00544</name>
</gene>
<sequence length="210" mass="22075">MRESVNSWLLLNLVTDRSLSQGRSLVEVVAEAVAGGVTCVQLREKTCSTRQFLDEALALKALLQPLRVSLIINDRVDIAMAVGADGVHLGQSDMPISHARHLLGPDCLIGISAESVQDALAAEQQGADYIGISPVFSTPTKTDTAPALGLNGIRQIRELVRIPLVGIGGINLTNARQVIAAGADGVAVVSAIMAAESPRQAAEVIRRELG</sequence>
<dbReference type="FunFam" id="3.20.20.70:FF:000096">
    <property type="entry name" value="Thiamine-phosphate synthase"/>
    <property type="match status" value="1"/>
</dbReference>
<keyword evidence="4 10" id="KW-0479">Metal-binding</keyword>
<feature type="binding site" evidence="10">
    <location>
        <position position="93"/>
    </location>
    <ligand>
        <name>Mg(2+)</name>
        <dbReference type="ChEBI" id="CHEBI:18420"/>
    </ligand>
</feature>
<feature type="binding site" evidence="10">
    <location>
        <position position="73"/>
    </location>
    <ligand>
        <name>4-amino-2-methyl-5-(diphosphooxymethyl)pyrimidine</name>
        <dbReference type="ChEBI" id="CHEBI:57841"/>
    </ligand>
</feature>
<evidence type="ECO:0000256" key="1">
    <source>
        <dbReference type="ARBA" id="ARBA00003814"/>
    </source>
</evidence>
<dbReference type="GO" id="GO:0009229">
    <property type="term" value="P:thiamine diphosphate biosynthetic process"/>
    <property type="evidence" value="ECO:0007669"/>
    <property type="project" value="UniProtKB-UniRule"/>
</dbReference>
<dbReference type="UniPathway" id="UPA00060">
    <property type="reaction ID" value="UER00141"/>
</dbReference>
<evidence type="ECO:0000256" key="8">
    <source>
        <dbReference type="ARBA" id="ARBA00047851"/>
    </source>
</evidence>
<comment type="catalytic activity">
    <reaction evidence="7 10 11">
        <text>4-methyl-5-(2-phosphooxyethyl)-thiazole + 4-amino-2-methyl-5-(diphosphooxymethyl)pyrimidine + H(+) = thiamine phosphate + diphosphate</text>
        <dbReference type="Rhea" id="RHEA:22328"/>
        <dbReference type="ChEBI" id="CHEBI:15378"/>
        <dbReference type="ChEBI" id="CHEBI:33019"/>
        <dbReference type="ChEBI" id="CHEBI:37575"/>
        <dbReference type="ChEBI" id="CHEBI:57841"/>
        <dbReference type="ChEBI" id="CHEBI:58296"/>
        <dbReference type="EC" id="2.5.1.3"/>
    </reaction>
</comment>
<dbReference type="Proteomes" id="UP000190102">
    <property type="component" value="Unassembled WGS sequence"/>
</dbReference>
<keyword evidence="6 10" id="KW-0784">Thiamine biosynthesis</keyword>
<evidence type="ECO:0000256" key="6">
    <source>
        <dbReference type="ARBA" id="ARBA00022977"/>
    </source>
</evidence>
<dbReference type="InterPro" id="IPR022998">
    <property type="entry name" value="ThiamineP_synth_TenI"/>
</dbReference>
<reference evidence="15" key="1">
    <citation type="submission" date="2017-02" db="EMBL/GenBank/DDBJ databases">
        <authorList>
            <person name="Varghese N."/>
            <person name="Submissions S."/>
        </authorList>
    </citation>
    <scope>NUCLEOTIDE SEQUENCE [LARGE SCALE GENOMIC DNA]</scope>
    <source>
        <strain evidence="15">ATCC BAA-34</strain>
    </source>
</reference>
<proteinExistence type="inferred from homology"/>
<accession>A0A1T4KGR2</accession>
<dbReference type="CDD" id="cd00564">
    <property type="entry name" value="TMP_TenI"/>
    <property type="match status" value="1"/>
</dbReference>
<comment type="function">
    <text evidence="1 10">Condenses 4-methyl-5-(beta-hydroxyethyl)thiazole monophosphate (THZ-P) and 2-methyl-4-amino-5-hydroxymethyl pyrimidine pyrophosphate (HMP-PP) to form thiamine monophosphate (TMP).</text>
</comment>
<feature type="binding site" evidence="10">
    <location>
        <position position="141"/>
    </location>
    <ligand>
        <name>4-amino-2-methyl-5-(diphosphooxymethyl)pyrimidine</name>
        <dbReference type="ChEBI" id="CHEBI:57841"/>
    </ligand>
</feature>
<feature type="binding site" evidence="10">
    <location>
        <position position="112"/>
    </location>
    <ligand>
        <name>4-amino-2-methyl-5-(diphosphooxymethyl)pyrimidine</name>
        <dbReference type="ChEBI" id="CHEBI:57841"/>
    </ligand>
</feature>
<dbReference type="GO" id="GO:0000287">
    <property type="term" value="F:magnesium ion binding"/>
    <property type="evidence" value="ECO:0007669"/>
    <property type="project" value="UniProtKB-UniRule"/>
</dbReference>
<dbReference type="RefSeq" id="WP_078788829.1">
    <property type="nucleotide sequence ID" value="NZ_FUWR01000001.1"/>
</dbReference>
<dbReference type="Pfam" id="PF02581">
    <property type="entry name" value="TMP-TENI"/>
    <property type="match status" value="1"/>
</dbReference>
<keyword evidence="3 10" id="KW-0808">Transferase</keyword>
<feature type="binding site" evidence="10">
    <location>
        <begin position="189"/>
        <end position="190"/>
    </location>
    <ligand>
        <name>2-[(2R,5Z)-2-carboxy-4-methylthiazol-5(2H)-ylidene]ethyl phosphate</name>
        <dbReference type="ChEBI" id="CHEBI:62899"/>
    </ligand>
</feature>
<evidence type="ECO:0000313" key="14">
    <source>
        <dbReference type="EMBL" id="SJZ41610.1"/>
    </source>
</evidence>
<keyword evidence="5 10" id="KW-0460">Magnesium</keyword>
<evidence type="ECO:0000256" key="4">
    <source>
        <dbReference type="ARBA" id="ARBA00022723"/>
    </source>
</evidence>
<dbReference type="STRING" id="115783.SAMN02745119_00544"/>
<dbReference type="InterPro" id="IPR013785">
    <property type="entry name" value="Aldolase_TIM"/>
</dbReference>
<feature type="binding site" evidence="10">
    <location>
        <position position="169"/>
    </location>
    <ligand>
        <name>2-[(2R,5Z)-2-carboxy-4-methylthiazol-5(2H)-ylidene]ethyl phosphate</name>
        <dbReference type="ChEBI" id="CHEBI:62899"/>
    </ligand>
</feature>
<comment type="catalytic activity">
    <reaction evidence="9 10 11">
        <text>2-[(2R,5Z)-2-carboxy-4-methylthiazol-5(2H)-ylidene]ethyl phosphate + 4-amino-2-methyl-5-(diphosphooxymethyl)pyrimidine + 2 H(+) = thiamine phosphate + CO2 + diphosphate</text>
        <dbReference type="Rhea" id="RHEA:47844"/>
        <dbReference type="ChEBI" id="CHEBI:15378"/>
        <dbReference type="ChEBI" id="CHEBI:16526"/>
        <dbReference type="ChEBI" id="CHEBI:33019"/>
        <dbReference type="ChEBI" id="CHEBI:37575"/>
        <dbReference type="ChEBI" id="CHEBI:57841"/>
        <dbReference type="ChEBI" id="CHEBI:62899"/>
        <dbReference type="EC" id="2.5.1.3"/>
    </reaction>
</comment>
<comment type="pathway">
    <text evidence="2 10 12">Cofactor biosynthesis; thiamine diphosphate biosynthesis; thiamine phosphate from 4-amino-2-methyl-5-diphosphomethylpyrimidine and 4-methyl-5-(2-phosphoethyl)-thiazole: step 1/1.</text>
</comment>
<evidence type="ECO:0000256" key="2">
    <source>
        <dbReference type="ARBA" id="ARBA00005165"/>
    </source>
</evidence>
<dbReference type="GO" id="GO:0004789">
    <property type="term" value="F:thiamine-phosphate diphosphorylase activity"/>
    <property type="evidence" value="ECO:0007669"/>
    <property type="project" value="UniProtKB-UniRule"/>
</dbReference>
<feature type="domain" description="Thiamine phosphate synthase/TenI" evidence="13">
    <location>
        <begin position="11"/>
        <end position="192"/>
    </location>
</feature>
<evidence type="ECO:0000256" key="11">
    <source>
        <dbReference type="RuleBase" id="RU003826"/>
    </source>
</evidence>
<evidence type="ECO:0000256" key="3">
    <source>
        <dbReference type="ARBA" id="ARBA00022679"/>
    </source>
</evidence>
<evidence type="ECO:0000256" key="9">
    <source>
        <dbReference type="ARBA" id="ARBA00047883"/>
    </source>
</evidence>
<dbReference type="HAMAP" id="MF_00097">
    <property type="entry name" value="TMP_synthase"/>
    <property type="match status" value="1"/>
</dbReference>